<keyword evidence="1" id="KW-0472">Membrane</keyword>
<organism evidence="2 3">
    <name type="scientific">Rotaria magnacalcarata</name>
    <dbReference type="NCBI Taxonomy" id="392030"/>
    <lineage>
        <taxon>Eukaryota</taxon>
        <taxon>Metazoa</taxon>
        <taxon>Spiralia</taxon>
        <taxon>Gnathifera</taxon>
        <taxon>Rotifera</taxon>
        <taxon>Eurotatoria</taxon>
        <taxon>Bdelloidea</taxon>
        <taxon>Philodinida</taxon>
        <taxon>Philodinidae</taxon>
        <taxon>Rotaria</taxon>
    </lineage>
</organism>
<dbReference type="Gene3D" id="1.10.472.100">
    <property type="entry name" value="Presenilin"/>
    <property type="match status" value="1"/>
</dbReference>
<feature type="transmembrane region" description="Helical" evidence="1">
    <location>
        <begin position="142"/>
        <end position="163"/>
    </location>
</feature>
<keyword evidence="1" id="KW-0812">Transmembrane</keyword>
<feature type="transmembrane region" description="Helical" evidence="1">
    <location>
        <begin position="6"/>
        <end position="25"/>
    </location>
</feature>
<evidence type="ECO:0000313" key="3">
    <source>
        <dbReference type="Proteomes" id="UP000663866"/>
    </source>
</evidence>
<dbReference type="AlphaFoldDB" id="A0A820EYC3"/>
<reference evidence="2" key="1">
    <citation type="submission" date="2021-02" db="EMBL/GenBank/DDBJ databases">
        <authorList>
            <person name="Nowell W R."/>
        </authorList>
    </citation>
    <scope>NUCLEOTIDE SEQUENCE</scope>
</reference>
<feature type="transmembrane region" description="Helical" evidence="1">
    <location>
        <begin position="269"/>
        <end position="287"/>
    </location>
</feature>
<gene>
    <name evidence="2" type="ORF">OVN521_LOCUS29285</name>
</gene>
<keyword evidence="3" id="KW-1185">Reference proteome</keyword>
<dbReference type="InterPro" id="IPR042524">
    <property type="entry name" value="Presenilin_C"/>
</dbReference>
<evidence type="ECO:0000256" key="1">
    <source>
        <dbReference type="SAM" id="Phobius"/>
    </source>
</evidence>
<comment type="caution">
    <text evidence="2">The sequence shown here is derived from an EMBL/GenBank/DDBJ whole genome shotgun (WGS) entry which is preliminary data.</text>
</comment>
<dbReference type="Proteomes" id="UP000663866">
    <property type="component" value="Unassembled WGS sequence"/>
</dbReference>
<feature type="transmembrane region" description="Helical" evidence="1">
    <location>
        <begin position="233"/>
        <end position="249"/>
    </location>
</feature>
<feature type="transmembrane region" description="Helical" evidence="1">
    <location>
        <begin position="77"/>
        <end position="96"/>
    </location>
</feature>
<accession>A0A820EYC3</accession>
<evidence type="ECO:0000313" key="2">
    <source>
        <dbReference type="EMBL" id="CAF4255841.1"/>
    </source>
</evidence>
<dbReference type="EMBL" id="CAJOBG010008961">
    <property type="protein sequence ID" value="CAF4255841.1"/>
    <property type="molecule type" value="Genomic_DNA"/>
</dbReference>
<keyword evidence="1" id="KW-1133">Transmembrane helix</keyword>
<feature type="transmembrane region" description="Helical" evidence="1">
    <location>
        <begin position="116"/>
        <end position="136"/>
    </location>
</feature>
<protein>
    <submittedName>
        <fullName evidence="2">Uncharacterized protein</fullName>
    </submittedName>
</protein>
<name>A0A820EYC3_9BILA</name>
<sequence>MNSRTHLFIATTLSMLMTFVLYCSLKDTRATSLFFQTIIVDPTRDLLLYKRCVSNSVRAYTMIGAWLFGRFCDDLPLWYPVDIFTIYFFIWQFMFITAKWEFQQYPIFSMTLYRGWLCLLMASDAFIIHDVLFSYLPSPFSFIFFWLLSVKDIFICLHPKGYLYTSRTYEKSSSNDQLELPNDDPSVSVQIYDTWNPENNELDEKGYSLSLGLGDFLIFNLMLLSVLPHLSSITIKMFIAMGHIVAVQIGQEATYRLGRLCDQSAQPAVPLPVIIVTLYTILLKAFINY</sequence>
<proteinExistence type="predicted"/>